<proteinExistence type="inferred from homology"/>
<evidence type="ECO:0000256" key="1">
    <source>
        <dbReference type="ARBA" id="ARBA00006484"/>
    </source>
</evidence>
<evidence type="ECO:0000313" key="4">
    <source>
        <dbReference type="EMBL" id="CAH0534145.1"/>
    </source>
</evidence>
<dbReference type="PROSITE" id="PS00061">
    <property type="entry name" value="ADH_SHORT"/>
    <property type="match status" value="1"/>
</dbReference>
<sequence>MSSIPPFAAAQKTILITGCSSGIGRCAAFAMHRLGMQVIASVRQEKDMSDFYERGIPCVQLDLADLESIDRAIAQVLTITNGKLFALFNNGAYGQTGALEDLPTQALIEQFHTNLFGWHHLTKQVIPIMRAQGEGRIIQCSSVLGIVAMKYRGAYNASKFALEGYTDTLRLELSDTPIQVSLIEPGPIETAFRANALAKFQQWIQPAISRHQQAYQLQIDRLSQSQSKSKFCLPPESCLPPLCHALSAKQSKARYRVTQPTKLFAFFKRILSTKQLDKLLKRGV</sequence>
<name>A0ABN8DWC3_9VIBR</name>
<dbReference type="GO" id="GO:0016491">
    <property type="term" value="F:oxidoreductase activity"/>
    <property type="evidence" value="ECO:0007669"/>
    <property type="project" value="UniProtKB-KW"/>
</dbReference>
<dbReference type="EC" id="1.-.-.-" evidence="4"/>
<organism evidence="4 5">
    <name type="scientific">Vibrio stylophorae</name>
    <dbReference type="NCBI Taxonomy" id="659351"/>
    <lineage>
        <taxon>Bacteria</taxon>
        <taxon>Pseudomonadati</taxon>
        <taxon>Pseudomonadota</taxon>
        <taxon>Gammaproteobacteria</taxon>
        <taxon>Vibrionales</taxon>
        <taxon>Vibrionaceae</taxon>
        <taxon>Vibrio</taxon>
    </lineage>
</organism>
<dbReference type="InterPro" id="IPR036291">
    <property type="entry name" value="NAD(P)-bd_dom_sf"/>
</dbReference>
<dbReference type="RefSeq" id="WP_237466544.1">
    <property type="nucleotide sequence ID" value="NZ_CAKLDI010000001.1"/>
</dbReference>
<dbReference type="Pfam" id="PF00106">
    <property type="entry name" value="adh_short"/>
    <property type="match status" value="1"/>
</dbReference>
<gene>
    <name evidence="4" type="primary">sadH</name>
    <name evidence="4" type="ORF">VST7929_02047</name>
</gene>
<dbReference type="InterPro" id="IPR020904">
    <property type="entry name" value="Sc_DH/Rdtase_CS"/>
</dbReference>
<dbReference type="Gene3D" id="3.40.50.720">
    <property type="entry name" value="NAD(P)-binding Rossmann-like Domain"/>
    <property type="match status" value="1"/>
</dbReference>
<dbReference type="NCBIfam" id="NF004649">
    <property type="entry name" value="PRK05993.1"/>
    <property type="match status" value="1"/>
</dbReference>
<dbReference type="PRINTS" id="PR00080">
    <property type="entry name" value="SDRFAMILY"/>
</dbReference>
<protein>
    <submittedName>
        <fullName evidence="4">Oxidoreductase SadH</fullName>
        <ecNumber evidence="4">1.-.-.-</ecNumber>
    </submittedName>
</protein>
<keyword evidence="2 4" id="KW-0560">Oxidoreductase</keyword>
<dbReference type="CDD" id="cd05374">
    <property type="entry name" value="17beta-HSD-like_SDR_c"/>
    <property type="match status" value="1"/>
</dbReference>
<dbReference type="Proteomes" id="UP000838672">
    <property type="component" value="Unassembled WGS sequence"/>
</dbReference>
<keyword evidence="5" id="KW-1185">Reference proteome</keyword>
<evidence type="ECO:0000256" key="2">
    <source>
        <dbReference type="ARBA" id="ARBA00023002"/>
    </source>
</evidence>
<comment type="caution">
    <text evidence="4">The sequence shown here is derived from an EMBL/GenBank/DDBJ whole genome shotgun (WGS) entry which is preliminary data.</text>
</comment>
<comment type="similarity">
    <text evidence="1 3">Belongs to the short-chain dehydrogenases/reductases (SDR) family.</text>
</comment>
<dbReference type="SUPFAM" id="SSF51735">
    <property type="entry name" value="NAD(P)-binding Rossmann-fold domains"/>
    <property type="match status" value="1"/>
</dbReference>
<dbReference type="PANTHER" id="PTHR44169:SF6">
    <property type="entry name" value="NADPH-DEPENDENT 1-ACYLDIHYDROXYACETONE PHOSPHATE REDUCTASE"/>
    <property type="match status" value="1"/>
</dbReference>
<dbReference type="PRINTS" id="PR00081">
    <property type="entry name" value="GDHRDH"/>
</dbReference>
<reference evidence="4" key="1">
    <citation type="submission" date="2021-11" db="EMBL/GenBank/DDBJ databases">
        <authorList>
            <person name="Rodrigo-Torres L."/>
            <person name="Arahal R. D."/>
            <person name="Lucena T."/>
        </authorList>
    </citation>
    <scope>NUCLEOTIDE SEQUENCE</scope>
    <source>
        <strain evidence="4">CECT 7929</strain>
    </source>
</reference>
<evidence type="ECO:0000256" key="3">
    <source>
        <dbReference type="RuleBase" id="RU000363"/>
    </source>
</evidence>
<dbReference type="EMBL" id="CAKLDI010000001">
    <property type="protein sequence ID" value="CAH0534145.1"/>
    <property type="molecule type" value="Genomic_DNA"/>
</dbReference>
<evidence type="ECO:0000313" key="5">
    <source>
        <dbReference type="Proteomes" id="UP000838672"/>
    </source>
</evidence>
<accession>A0ABN8DWC3</accession>
<dbReference type="InterPro" id="IPR002347">
    <property type="entry name" value="SDR_fam"/>
</dbReference>
<dbReference type="PANTHER" id="PTHR44169">
    <property type="entry name" value="NADPH-DEPENDENT 1-ACYLDIHYDROXYACETONE PHOSPHATE REDUCTASE"/>
    <property type="match status" value="1"/>
</dbReference>